<evidence type="ECO:0000313" key="4">
    <source>
        <dbReference type="Proteomes" id="UP000523614"/>
    </source>
</evidence>
<dbReference type="AlphaFoldDB" id="A0A847HAB5"/>
<feature type="signal peptide" evidence="1">
    <location>
        <begin position="1"/>
        <end position="24"/>
    </location>
</feature>
<feature type="domain" description="DUF306" evidence="2">
    <location>
        <begin position="38"/>
        <end position="108"/>
    </location>
</feature>
<dbReference type="Pfam" id="PF03724">
    <property type="entry name" value="META"/>
    <property type="match status" value="1"/>
</dbReference>
<dbReference type="Proteomes" id="UP000523614">
    <property type="component" value="Unassembled WGS sequence"/>
</dbReference>
<dbReference type="PROSITE" id="PS51257">
    <property type="entry name" value="PROKAR_LIPOPROTEIN"/>
    <property type="match status" value="1"/>
</dbReference>
<dbReference type="InterPro" id="IPR005184">
    <property type="entry name" value="DUF306_Meta_HslJ"/>
</dbReference>
<evidence type="ECO:0000313" key="3">
    <source>
        <dbReference type="EMBL" id="NLF90683.1"/>
    </source>
</evidence>
<dbReference type="Gene3D" id="2.40.128.270">
    <property type="match status" value="1"/>
</dbReference>
<accession>A0A847HAB5</accession>
<reference evidence="3 4" key="1">
    <citation type="journal article" date="2020" name="Biotechnol. Biofuels">
        <title>New insights from the biogas microbiome by comprehensive genome-resolved metagenomics of nearly 1600 species originating from multiple anaerobic digesters.</title>
        <authorList>
            <person name="Campanaro S."/>
            <person name="Treu L."/>
            <person name="Rodriguez-R L.M."/>
            <person name="Kovalovszki A."/>
            <person name="Ziels R.M."/>
            <person name="Maus I."/>
            <person name="Zhu X."/>
            <person name="Kougias P.G."/>
            <person name="Basile A."/>
            <person name="Luo G."/>
            <person name="Schluter A."/>
            <person name="Konstantinidis K.T."/>
            <person name="Angelidaki I."/>
        </authorList>
    </citation>
    <scope>NUCLEOTIDE SEQUENCE [LARGE SCALE GENOMIC DNA]</scope>
    <source>
        <strain evidence="3">AS06rmzACSIP_235</strain>
    </source>
</reference>
<protein>
    <submittedName>
        <fullName evidence="3">META domain-containing protein</fullName>
    </submittedName>
</protein>
<dbReference type="InterPro" id="IPR038670">
    <property type="entry name" value="HslJ-like_sf"/>
</dbReference>
<evidence type="ECO:0000259" key="2">
    <source>
        <dbReference type="Pfam" id="PF03724"/>
    </source>
</evidence>
<sequence>MSIRALTAGALVVSALLLQGCSSAVSPVDTWGDDGPGRPQLTLSGDGRVSGTDGCNRLMGSWEEIDGTIELSEFASTLMACEGVDTWLSGARSLEIDGDTMHVFDGGGQELGTLGRS</sequence>
<organism evidence="3 4">
    <name type="scientific">Corynebacterium marinum</name>
    <dbReference type="NCBI Taxonomy" id="349751"/>
    <lineage>
        <taxon>Bacteria</taxon>
        <taxon>Bacillati</taxon>
        <taxon>Actinomycetota</taxon>
        <taxon>Actinomycetes</taxon>
        <taxon>Mycobacteriales</taxon>
        <taxon>Corynebacteriaceae</taxon>
        <taxon>Corynebacterium</taxon>
    </lineage>
</organism>
<comment type="caution">
    <text evidence="3">The sequence shown here is derived from an EMBL/GenBank/DDBJ whole genome shotgun (WGS) entry which is preliminary data.</text>
</comment>
<evidence type="ECO:0000256" key="1">
    <source>
        <dbReference type="SAM" id="SignalP"/>
    </source>
</evidence>
<proteinExistence type="predicted"/>
<feature type="chain" id="PRO_5032972723" evidence="1">
    <location>
        <begin position="25"/>
        <end position="117"/>
    </location>
</feature>
<keyword evidence="1" id="KW-0732">Signal</keyword>
<gene>
    <name evidence="3" type="ORF">GX570_04985</name>
</gene>
<name>A0A847HAB5_9CORY</name>
<dbReference type="EMBL" id="JAAYYP010000163">
    <property type="protein sequence ID" value="NLF90683.1"/>
    <property type="molecule type" value="Genomic_DNA"/>
</dbReference>